<keyword evidence="2 10" id="KW-0723">Serine/threonine-protein kinase</keyword>
<dbReference type="InterPro" id="IPR017441">
    <property type="entry name" value="Protein_kinase_ATP_BS"/>
</dbReference>
<dbReference type="GO" id="GO:0005634">
    <property type="term" value="C:nucleus"/>
    <property type="evidence" value="ECO:0007669"/>
    <property type="project" value="TreeGrafter"/>
</dbReference>
<proteinExistence type="inferred from homology"/>
<evidence type="ECO:0000313" key="13">
    <source>
        <dbReference type="EMBL" id="KAF7289880.1"/>
    </source>
</evidence>
<evidence type="ECO:0000256" key="2">
    <source>
        <dbReference type="ARBA" id="ARBA00022527"/>
    </source>
</evidence>
<dbReference type="GO" id="GO:0004674">
    <property type="term" value="F:protein serine/threonine kinase activity"/>
    <property type="evidence" value="ECO:0007669"/>
    <property type="project" value="UniProtKB-KW"/>
</dbReference>
<dbReference type="PANTHER" id="PTHR43895:SF32">
    <property type="entry name" value="SERINE_THREONINE-PROTEIN KINASE CHK1"/>
    <property type="match status" value="1"/>
</dbReference>
<feature type="binding site" evidence="9">
    <location>
        <position position="55"/>
    </location>
    <ligand>
        <name>ATP</name>
        <dbReference type="ChEBI" id="CHEBI:30616"/>
    </ligand>
</feature>
<keyword evidence="6 9" id="KW-0067">ATP-binding</keyword>
<dbReference type="InterPro" id="IPR008271">
    <property type="entry name" value="Ser/Thr_kinase_AS"/>
</dbReference>
<comment type="similarity">
    <text evidence="10">Belongs to the protein kinase superfamily.</text>
</comment>
<feature type="region of interest" description="Disordered" evidence="11">
    <location>
        <begin position="309"/>
        <end position="328"/>
    </location>
</feature>
<dbReference type="PANTHER" id="PTHR43895">
    <property type="entry name" value="CALCIUM/CALMODULIN-DEPENDENT PROTEIN KINASE KINASE-RELATED"/>
    <property type="match status" value="1"/>
</dbReference>
<dbReference type="RefSeq" id="XP_037213609.1">
    <property type="nucleotide sequence ID" value="XM_037370053.1"/>
</dbReference>
<organism evidence="13 14">
    <name type="scientific">Mycena indigotica</name>
    <dbReference type="NCBI Taxonomy" id="2126181"/>
    <lineage>
        <taxon>Eukaryota</taxon>
        <taxon>Fungi</taxon>
        <taxon>Dikarya</taxon>
        <taxon>Basidiomycota</taxon>
        <taxon>Agaricomycotina</taxon>
        <taxon>Agaricomycetes</taxon>
        <taxon>Agaricomycetidae</taxon>
        <taxon>Agaricales</taxon>
        <taxon>Marasmiineae</taxon>
        <taxon>Mycenaceae</taxon>
        <taxon>Mycena</taxon>
    </lineage>
</organism>
<dbReference type="GO" id="GO:0007095">
    <property type="term" value="P:mitotic G2 DNA damage checkpoint signaling"/>
    <property type="evidence" value="ECO:0007669"/>
    <property type="project" value="TreeGrafter"/>
</dbReference>
<dbReference type="GO" id="GO:0005524">
    <property type="term" value="F:ATP binding"/>
    <property type="evidence" value="ECO:0007669"/>
    <property type="project" value="UniProtKB-UniRule"/>
</dbReference>
<evidence type="ECO:0000256" key="10">
    <source>
        <dbReference type="RuleBase" id="RU000304"/>
    </source>
</evidence>
<dbReference type="SMART" id="SM00220">
    <property type="entry name" value="S_TKc"/>
    <property type="match status" value="1"/>
</dbReference>
<evidence type="ECO:0000256" key="3">
    <source>
        <dbReference type="ARBA" id="ARBA00022679"/>
    </source>
</evidence>
<keyword evidence="4 9" id="KW-0547">Nucleotide-binding</keyword>
<dbReference type="OrthoDB" id="541276at2759"/>
<dbReference type="InterPro" id="IPR000719">
    <property type="entry name" value="Prot_kinase_dom"/>
</dbReference>
<protein>
    <recommendedName>
        <fullName evidence="1">non-specific serine/threonine protein kinase</fullName>
        <ecNumber evidence="1">2.7.11.1</ecNumber>
    </recommendedName>
</protein>
<evidence type="ECO:0000256" key="7">
    <source>
        <dbReference type="ARBA" id="ARBA00047899"/>
    </source>
</evidence>
<dbReference type="EC" id="2.7.11.1" evidence="1"/>
<keyword evidence="14" id="KW-1185">Reference proteome</keyword>
<name>A0A8H6RY30_9AGAR</name>
<dbReference type="Pfam" id="PF00069">
    <property type="entry name" value="Pkinase"/>
    <property type="match status" value="1"/>
</dbReference>
<dbReference type="InterPro" id="IPR011009">
    <property type="entry name" value="Kinase-like_dom_sf"/>
</dbReference>
<comment type="caution">
    <text evidence="13">The sequence shown here is derived from an EMBL/GenBank/DDBJ whole genome shotgun (WGS) entry which is preliminary data.</text>
</comment>
<evidence type="ECO:0000259" key="12">
    <source>
        <dbReference type="PROSITE" id="PS50011"/>
    </source>
</evidence>
<dbReference type="PROSITE" id="PS00108">
    <property type="entry name" value="PROTEIN_KINASE_ST"/>
    <property type="match status" value="1"/>
</dbReference>
<keyword evidence="3" id="KW-0808">Transferase</keyword>
<dbReference type="EMBL" id="JACAZF010000016">
    <property type="protein sequence ID" value="KAF7289880.1"/>
    <property type="molecule type" value="Genomic_DNA"/>
</dbReference>
<dbReference type="AlphaFoldDB" id="A0A8H6RY30"/>
<dbReference type="GeneID" id="59352569"/>
<dbReference type="PROSITE" id="PS50011">
    <property type="entry name" value="PROTEIN_KINASE_DOM"/>
    <property type="match status" value="1"/>
</dbReference>
<evidence type="ECO:0000256" key="1">
    <source>
        <dbReference type="ARBA" id="ARBA00012513"/>
    </source>
</evidence>
<evidence type="ECO:0000256" key="11">
    <source>
        <dbReference type="SAM" id="MobiDB-lite"/>
    </source>
</evidence>
<evidence type="ECO:0000256" key="6">
    <source>
        <dbReference type="ARBA" id="ARBA00022840"/>
    </source>
</evidence>
<dbReference type="SUPFAM" id="SSF56112">
    <property type="entry name" value="Protein kinase-like (PK-like)"/>
    <property type="match status" value="1"/>
</dbReference>
<dbReference type="PROSITE" id="PS00107">
    <property type="entry name" value="PROTEIN_KINASE_ATP"/>
    <property type="match status" value="1"/>
</dbReference>
<evidence type="ECO:0000313" key="14">
    <source>
        <dbReference type="Proteomes" id="UP000636479"/>
    </source>
</evidence>
<dbReference type="GO" id="GO:0035861">
    <property type="term" value="C:site of double-strand break"/>
    <property type="evidence" value="ECO:0007669"/>
    <property type="project" value="TreeGrafter"/>
</dbReference>
<evidence type="ECO:0000256" key="5">
    <source>
        <dbReference type="ARBA" id="ARBA00022777"/>
    </source>
</evidence>
<dbReference type="Gene3D" id="1.10.510.10">
    <property type="entry name" value="Transferase(Phosphotransferase) domain 1"/>
    <property type="match status" value="1"/>
</dbReference>
<sequence>MPASRKLPNLTGLIVDCGRLRIDEQIGAGSFGTVYRASQIREPFDPRLPKTVAVKCLGERSFYTDKEHSMHYVCSSHPSVLTFYGQFSVMEGNVEIVCFILELCKHNLWTPITWGTFDYDNDAVKRAFSQILDGVQSCHERGIYHRDLKPENVLCHSSDPQVMLADFGMAIRNPNSNTASGTLPYLSPEALSVALRDGSATYSAAQNDIWACAVILVNMVTARYPWRQATSSDPAWSAFLLDQKHFLSRKFPIISSEFNRLLVRCFNPEPAERPSLAEMQASILGMHDFFRDPPSLSVPVASASSAPTTPGASFSFEDSRSQSTKPSALDSADYSLLRELAGDDKPLSVASRQQESKHSYILPADHPTVLALPSADQRLLARLRARPRPRIVRFWSTRHVTPIAPRPPPKVLNPAQRLCRWVCKQIKAPLVGRSLASSRSAGSPGC</sequence>
<evidence type="ECO:0000256" key="4">
    <source>
        <dbReference type="ARBA" id="ARBA00022741"/>
    </source>
</evidence>
<comment type="catalytic activity">
    <reaction evidence="8">
        <text>L-seryl-[protein] + ATP = O-phospho-L-seryl-[protein] + ADP + H(+)</text>
        <dbReference type="Rhea" id="RHEA:17989"/>
        <dbReference type="Rhea" id="RHEA-COMP:9863"/>
        <dbReference type="Rhea" id="RHEA-COMP:11604"/>
        <dbReference type="ChEBI" id="CHEBI:15378"/>
        <dbReference type="ChEBI" id="CHEBI:29999"/>
        <dbReference type="ChEBI" id="CHEBI:30616"/>
        <dbReference type="ChEBI" id="CHEBI:83421"/>
        <dbReference type="ChEBI" id="CHEBI:456216"/>
        <dbReference type="EC" id="2.7.11.1"/>
    </reaction>
</comment>
<dbReference type="GO" id="GO:0005737">
    <property type="term" value="C:cytoplasm"/>
    <property type="evidence" value="ECO:0007669"/>
    <property type="project" value="TreeGrafter"/>
</dbReference>
<evidence type="ECO:0000256" key="8">
    <source>
        <dbReference type="ARBA" id="ARBA00048679"/>
    </source>
</evidence>
<feature type="domain" description="Protein kinase" evidence="12">
    <location>
        <begin position="20"/>
        <end position="290"/>
    </location>
</feature>
<comment type="catalytic activity">
    <reaction evidence="7">
        <text>L-threonyl-[protein] + ATP = O-phospho-L-threonyl-[protein] + ADP + H(+)</text>
        <dbReference type="Rhea" id="RHEA:46608"/>
        <dbReference type="Rhea" id="RHEA-COMP:11060"/>
        <dbReference type="Rhea" id="RHEA-COMP:11605"/>
        <dbReference type="ChEBI" id="CHEBI:15378"/>
        <dbReference type="ChEBI" id="CHEBI:30013"/>
        <dbReference type="ChEBI" id="CHEBI:30616"/>
        <dbReference type="ChEBI" id="CHEBI:61977"/>
        <dbReference type="ChEBI" id="CHEBI:456216"/>
        <dbReference type="EC" id="2.7.11.1"/>
    </reaction>
</comment>
<evidence type="ECO:0000256" key="9">
    <source>
        <dbReference type="PROSITE-ProRule" id="PRU10141"/>
    </source>
</evidence>
<gene>
    <name evidence="13" type="ORF">MIND_01362400</name>
</gene>
<dbReference type="Proteomes" id="UP000636479">
    <property type="component" value="Unassembled WGS sequence"/>
</dbReference>
<dbReference type="Gene3D" id="3.30.200.20">
    <property type="entry name" value="Phosphorylase Kinase, domain 1"/>
    <property type="match status" value="1"/>
</dbReference>
<keyword evidence="5 13" id="KW-0418">Kinase</keyword>
<reference evidence="13" key="1">
    <citation type="submission" date="2020-05" db="EMBL/GenBank/DDBJ databases">
        <title>Mycena genomes resolve the evolution of fungal bioluminescence.</title>
        <authorList>
            <person name="Tsai I.J."/>
        </authorList>
    </citation>
    <scope>NUCLEOTIDE SEQUENCE</scope>
    <source>
        <strain evidence="13">171206Taipei</strain>
    </source>
</reference>
<accession>A0A8H6RY30</accession>